<dbReference type="RefSeq" id="WP_140456445.1">
    <property type="nucleotide sequence ID" value="NZ_VFRP01000075.1"/>
</dbReference>
<dbReference type="AlphaFoldDB" id="A0A501W2J0"/>
<evidence type="ECO:0000256" key="1">
    <source>
        <dbReference type="SAM" id="Phobius"/>
    </source>
</evidence>
<keyword evidence="1" id="KW-1133">Transmembrane helix</keyword>
<keyword evidence="3" id="KW-1185">Reference proteome</keyword>
<gene>
    <name evidence="2" type="ORF">FJM51_23120</name>
</gene>
<keyword evidence="1" id="KW-0812">Transmembrane</keyword>
<accession>A0A501W2J0</accession>
<organism evidence="2 3">
    <name type="scientific">Amaricoccus solimangrovi</name>
    <dbReference type="NCBI Taxonomy" id="2589815"/>
    <lineage>
        <taxon>Bacteria</taxon>
        <taxon>Pseudomonadati</taxon>
        <taxon>Pseudomonadota</taxon>
        <taxon>Alphaproteobacteria</taxon>
        <taxon>Rhodobacterales</taxon>
        <taxon>Paracoccaceae</taxon>
        <taxon>Amaricoccus</taxon>
    </lineage>
</organism>
<dbReference type="EMBL" id="VFRP01000075">
    <property type="protein sequence ID" value="TPE44143.1"/>
    <property type="molecule type" value="Genomic_DNA"/>
</dbReference>
<proteinExistence type="predicted"/>
<feature type="transmembrane region" description="Helical" evidence="1">
    <location>
        <begin position="78"/>
        <end position="96"/>
    </location>
</feature>
<dbReference type="Proteomes" id="UP000319255">
    <property type="component" value="Unassembled WGS sequence"/>
</dbReference>
<protein>
    <submittedName>
        <fullName evidence="2">Uncharacterized protein</fullName>
    </submittedName>
</protein>
<reference evidence="2 3" key="1">
    <citation type="submission" date="2019-06" db="EMBL/GenBank/DDBJ databases">
        <title>A novel bacterium of genus Amaricoccus, isolated from marine sediment.</title>
        <authorList>
            <person name="Huang H."/>
            <person name="Mo K."/>
            <person name="Hu Y."/>
        </authorList>
    </citation>
    <scope>NUCLEOTIDE SEQUENCE [LARGE SCALE GENOMIC DNA]</scope>
    <source>
        <strain evidence="2 3">HB172011</strain>
    </source>
</reference>
<sequence>MPENDDFNEYQKAISDWASPSDIRRITGWITSEKVILILEELRSPADVLEAIRAIKAQERSRERWSAFRAITRDFGKWLLIIFGGFATIQAGWVVLSQGWRVALAALGAGQ</sequence>
<evidence type="ECO:0000313" key="2">
    <source>
        <dbReference type="EMBL" id="TPE44143.1"/>
    </source>
</evidence>
<keyword evidence="1" id="KW-0472">Membrane</keyword>
<comment type="caution">
    <text evidence="2">The sequence shown here is derived from an EMBL/GenBank/DDBJ whole genome shotgun (WGS) entry which is preliminary data.</text>
</comment>
<name>A0A501W2J0_9RHOB</name>
<evidence type="ECO:0000313" key="3">
    <source>
        <dbReference type="Proteomes" id="UP000319255"/>
    </source>
</evidence>